<protein>
    <recommendedName>
        <fullName evidence="7">Hydroxyproline O-arabinosyltransferase-like domain-containing protein</fullName>
    </recommendedName>
</protein>
<evidence type="ECO:0000313" key="8">
    <source>
        <dbReference type="EMBL" id="KAH7445882.1"/>
    </source>
</evidence>
<accession>A0A8T2VEW0</accession>
<proteinExistence type="predicted"/>
<gene>
    <name evidence="8" type="ORF">KP509_01G027300</name>
</gene>
<evidence type="ECO:0000259" key="7">
    <source>
        <dbReference type="Pfam" id="PF23452"/>
    </source>
</evidence>
<dbReference type="InterPro" id="IPR056508">
    <property type="entry name" value="HPAT-like"/>
</dbReference>
<dbReference type="OMA" id="EMPGSEM"/>
<dbReference type="Proteomes" id="UP000825935">
    <property type="component" value="Chromosome 1"/>
</dbReference>
<evidence type="ECO:0000313" key="9">
    <source>
        <dbReference type="Proteomes" id="UP000825935"/>
    </source>
</evidence>
<evidence type="ECO:0000256" key="5">
    <source>
        <dbReference type="ARBA" id="ARBA00022989"/>
    </source>
</evidence>
<reference evidence="8" key="1">
    <citation type="submission" date="2021-08" db="EMBL/GenBank/DDBJ databases">
        <title>WGS assembly of Ceratopteris richardii.</title>
        <authorList>
            <person name="Marchant D.B."/>
            <person name="Chen G."/>
            <person name="Jenkins J."/>
            <person name="Shu S."/>
            <person name="Leebens-Mack J."/>
            <person name="Grimwood J."/>
            <person name="Schmutz J."/>
            <person name="Soltis P."/>
            <person name="Soltis D."/>
            <person name="Chen Z.-H."/>
        </authorList>
    </citation>
    <scope>NUCLEOTIDE SEQUENCE</scope>
    <source>
        <strain evidence="8">Whitten #5841</strain>
        <tissue evidence="8">Leaf</tissue>
    </source>
</reference>
<keyword evidence="4" id="KW-0812">Transmembrane</keyword>
<evidence type="ECO:0000256" key="4">
    <source>
        <dbReference type="ARBA" id="ARBA00022692"/>
    </source>
</evidence>
<dbReference type="InterPro" id="IPR044845">
    <property type="entry name" value="HPAT/SRGT1-like"/>
</dbReference>
<keyword evidence="9" id="KW-1185">Reference proteome</keyword>
<sequence length="370" mass="42668">MARRTVFFCSLSFCALLMVAYSIFSFTTSHQRTLSDNMKFNSENLMNTLDPFLDLPRNFLGAKLQRLQTKKRLFHVALTASGSIYNGWQCRIMYYWYKKFRDMPSSEMGGFTRILHSGKPDSLMQEIPTVIVEELPNGMAKDYIVLNRPWAFVQWLKMARIEEDYIMMAEPDHIFVKPLPNLALEDTPAAFPFFYITPAKYEEIIQRFFPKHMGPVSAVDPIGNSPAIIKKSQLEKIAPTWMNISLQMKSDQDANKEFGWVLEMYAYGIASAVHGIKHTLRKDFMIQPPWDVEVGEKYIIHYTYGCDYTMKGELTYGKIGEWRFDKRSYLLEAPPKDLQLPPQGVPESVVTLVKMVNEATNNIPNWGTGE</sequence>
<name>A0A8T2VEW0_CERRI</name>
<keyword evidence="6" id="KW-0472">Membrane</keyword>
<dbReference type="EMBL" id="CM035406">
    <property type="protein sequence ID" value="KAH7445883.1"/>
    <property type="molecule type" value="Genomic_DNA"/>
</dbReference>
<comment type="caution">
    <text evidence="8">The sequence shown here is derived from an EMBL/GenBank/DDBJ whole genome shotgun (WGS) entry which is preliminary data.</text>
</comment>
<keyword evidence="2" id="KW-0328">Glycosyltransferase</keyword>
<keyword evidence="3" id="KW-0808">Transferase</keyword>
<feature type="domain" description="Hydroxyproline O-arabinosyltransferase-like" evidence="7">
    <location>
        <begin position="74"/>
        <end position="366"/>
    </location>
</feature>
<evidence type="ECO:0000256" key="2">
    <source>
        <dbReference type="ARBA" id="ARBA00022676"/>
    </source>
</evidence>
<dbReference type="Pfam" id="PF23452">
    <property type="entry name" value="HPAT"/>
    <property type="match status" value="1"/>
</dbReference>
<dbReference type="OrthoDB" id="10259977at2759"/>
<evidence type="ECO:0000256" key="6">
    <source>
        <dbReference type="ARBA" id="ARBA00023136"/>
    </source>
</evidence>
<comment type="subcellular location">
    <subcellularLocation>
        <location evidence="1">Membrane</location>
        <topology evidence="1">Single-pass membrane protein</topology>
    </subcellularLocation>
</comment>
<dbReference type="PANTHER" id="PTHR31485:SF3">
    <property type="entry name" value="HYDROXYPROLINE O-ARABINOSYLTRANSFERASE 1"/>
    <property type="match status" value="1"/>
</dbReference>
<evidence type="ECO:0000256" key="1">
    <source>
        <dbReference type="ARBA" id="ARBA00004167"/>
    </source>
</evidence>
<dbReference type="AlphaFoldDB" id="A0A8T2VEW0"/>
<dbReference type="GO" id="GO:0016020">
    <property type="term" value="C:membrane"/>
    <property type="evidence" value="ECO:0007669"/>
    <property type="project" value="UniProtKB-SubCell"/>
</dbReference>
<organism evidence="8 9">
    <name type="scientific">Ceratopteris richardii</name>
    <name type="common">Triangle waterfern</name>
    <dbReference type="NCBI Taxonomy" id="49495"/>
    <lineage>
        <taxon>Eukaryota</taxon>
        <taxon>Viridiplantae</taxon>
        <taxon>Streptophyta</taxon>
        <taxon>Embryophyta</taxon>
        <taxon>Tracheophyta</taxon>
        <taxon>Polypodiopsida</taxon>
        <taxon>Polypodiidae</taxon>
        <taxon>Polypodiales</taxon>
        <taxon>Pteridineae</taxon>
        <taxon>Pteridaceae</taxon>
        <taxon>Parkerioideae</taxon>
        <taxon>Ceratopteris</taxon>
    </lineage>
</organism>
<dbReference type="EMBL" id="CM035406">
    <property type="protein sequence ID" value="KAH7445882.1"/>
    <property type="molecule type" value="Genomic_DNA"/>
</dbReference>
<evidence type="ECO:0000256" key="3">
    <source>
        <dbReference type="ARBA" id="ARBA00022679"/>
    </source>
</evidence>
<dbReference type="GO" id="GO:0016757">
    <property type="term" value="F:glycosyltransferase activity"/>
    <property type="evidence" value="ECO:0007669"/>
    <property type="project" value="UniProtKB-KW"/>
</dbReference>
<dbReference type="PANTHER" id="PTHR31485">
    <property type="entry name" value="PEPTIDYL SERINE ALPHA-GALACTOSYLTRANSFERASE"/>
    <property type="match status" value="1"/>
</dbReference>
<keyword evidence="5" id="KW-1133">Transmembrane helix</keyword>